<dbReference type="InterPro" id="IPR027450">
    <property type="entry name" value="AlkB-like"/>
</dbReference>
<comment type="cofactor">
    <cofactor evidence="1">
        <name>Fe(2+)</name>
        <dbReference type="ChEBI" id="CHEBI:29033"/>
    </cofactor>
</comment>
<keyword evidence="7" id="KW-0408">Iron</keyword>
<dbReference type="PANTHER" id="PTHR31573:SF1">
    <property type="entry name" value="DNA OXIDATIVE DEMETHYLASE ALKBH2"/>
    <property type="match status" value="1"/>
</dbReference>
<evidence type="ECO:0000256" key="3">
    <source>
        <dbReference type="ARBA" id="ARBA00022763"/>
    </source>
</evidence>
<organism evidence="11 12">
    <name type="scientific">Hymenobacter fodinae</name>
    <dbReference type="NCBI Taxonomy" id="2510796"/>
    <lineage>
        <taxon>Bacteria</taxon>
        <taxon>Pseudomonadati</taxon>
        <taxon>Bacteroidota</taxon>
        <taxon>Cytophagia</taxon>
        <taxon>Cytophagales</taxon>
        <taxon>Hymenobacteraceae</taxon>
        <taxon>Hymenobacter</taxon>
    </lineage>
</organism>
<dbReference type="GO" id="GO:0006307">
    <property type="term" value="P:DNA alkylation repair"/>
    <property type="evidence" value="ECO:0007669"/>
    <property type="project" value="TreeGrafter"/>
</dbReference>
<dbReference type="Gene3D" id="2.60.120.590">
    <property type="entry name" value="Alpha-ketoglutarate-dependent dioxygenase AlkB-like"/>
    <property type="match status" value="1"/>
</dbReference>
<feature type="binding site" evidence="9">
    <location>
        <begin position="66"/>
        <end position="68"/>
    </location>
    <ligand>
        <name>substrate</name>
    </ligand>
</feature>
<protein>
    <submittedName>
        <fullName evidence="11">Alpha-ketoglutarate-dependent dioxygenase AlkB</fullName>
    </submittedName>
</protein>
<keyword evidence="3" id="KW-0227">DNA damage</keyword>
<accession>A0A4Z0P522</accession>
<keyword evidence="12" id="KW-1185">Reference proteome</keyword>
<dbReference type="RefSeq" id="WP_135435799.1">
    <property type="nucleotide sequence ID" value="NZ_SRLA01000004.1"/>
</dbReference>
<dbReference type="InterPro" id="IPR005123">
    <property type="entry name" value="Oxoglu/Fe-dep_dioxygenase_dom"/>
</dbReference>
<dbReference type="GO" id="GO:0008198">
    <property type="term" value="F:ferrous iron binding"/>
    <property type="evidence" value="ECO:0007669"/>
    <property type="project" value="TreeGrafter"/>
</dbReference>
<dbReference type="SUPFAM" id="SSF51197">
    <property type="entry name" value="Clavaminate synthase-like"/>
    <property type="match status" value="1"/>
</dbReference>
<evidence type="ECO:0000259" key="10">
    <source>
        <dbReference type="PROSITE" id="PS51471"/>
    </source>
</evidence>
<evidence type="ECO:0000313" key="11">
    <source>
        <dbReference type="EMBL" id="TGE05486.1"/>
    </source>
</evidence>
<evidence type="ECO:0000256" key="4">
    <source>
        <dbReference type="ARBA" id="ARBA00022842"/>
    </source>
</evidence>
<dbReference type="InterPro" id="IPR032852">
    <property type="entry name" value="ALKBH2"/>
</dbReference>
<feature type="binding site" evidence="9">
    <location>
        <position position="188"/>
    </location>
    <ligand>
        <name>2-oxoglutarate</name>
        <dbReference type="ChEBI" id="CHEBI:16810"/>
    </ligand>
</feature>
<keyword evidence="6" id="KW-0560">Oxidoreductase</keyword>
<keyword evidence="8" id="KW-0234">DNA repair</keyword>
<dbReference type="GO" id="GO:0051747">
    <property type="term" value="F:cytosine C-5 DNA demethylase activity"/>
    <property type="evidence" value="ECO:0007669"/>
    <property type="project" value="TreeGrafter"/>
</dbReference>
<dbReference type="PROSITE" id="PS51471">
    <property type="entry name" value="FE2OG_OXY"/>
    <property type="match status" value="1"/>
</dbReference>
<feature type="binding site" evidence="9">
    <location>
        <position position="115"/>
    </location>
    <ligand>
        <name>2-oxoglutarate</name>
        <dbReference type="ChEBI" id="CHEBI:16810"/>
    </ligand>
</feature>
<keyword evidence="4" id="KW-0460">Magnesium</keyword>
<evidence type="ECO:0000256" key="2">
    <source>
        <dbReference type="ARBA" id="ARBA00022723"/>
    </source>
</evidence>
<dbReference type="PANTHER" id="PTHR31573">
    <property type="entry name" value="ALPHA-KETOGLUTARATE-DEPENDENT DIOXYGENASE ALKB HOMOLOG 2"/>
    <property type="match status" value="1"/>
</dbReference>
<feature type="binding site" evidence="9">
    <location>
        <position position="103"/>
    </location>
    <ligand>
        <name>2-oxoglutarate</name>
        <dbReference type="ChEBI" id="CHEBI:16810"/>
    </ligand>
</feature>
<feature type="binding site" evidence="9">
    <location>
        <position position="192"/>
    </location>
    <ligand>
        <name>2-oxoglutarate</name>
        <dbReference type="ChEBI" id="CHEBI:16810"/>
    </ligand>
</feature>
<dbReference type="AlphaFoldDB" id="A0A4Z0P522"/>
<gene>
    <name evidence="11" type="ORF">EU556_19480</name>
</gene>
<dbReference type="Pfam" id="PF13532">
    <property type="entry name" value="2OG-FeII_Oxy_2"/>
    <property type="match status" value="1"/>
</dbReference>
<dbReference type="OrthoDB" id="190276at2"/>
<comment type="caution">
    <text evidence="11">The sequence shown here is derived from an EMBL/GenBank/DDBJ whole genome shotgun (WGS) entry which is preliminary data.</text>
</comment>
<evidence type="ECO:0000256" key="8">
    <source>
        <dbReference type="ARBA" id="ARBA00023204"/>
    </source>
</evidence>
<keyword evidence="2" id="KW-0479">Metal-binding</keyword>
<evidence type="ECO:0000313" key="12">
    <source>
        <dbReference type="Proteomes" id="UP000298337"/>
    </source>
</evidence>
<sequence length="202" mass="22453">MPLTPIPLPDADLLLDPEFLSRLEAAELLTELTATIPWQHEAIRLFGQEVLQPRLTAWHGDAGATYRYSGLQLNPQPWTPALQKLRQHVEAVTGAAFNSVLLNLYRTGQDSMGWHADNEPELGSRPVIASVSLGATRSFRLRPRDPLLTPHPPLSLALTSGSLLVMRGLTQQAWLHALPKTTRVQEPRLNLTFRLVITPDRG</sequence>
<feature type="binding site" evidence="9">
    <location>
        <position position="176"/>
    </location>
    <ligand>
        <name>2-oxoglutarate</name>
        <dbReference type="ChEBI" id="CHEBI:16810"/>
    </ligand>
</feature>
<keyword evidence="5 11" id="KW-0223">Dioxygenase</keyword>
<dbReference type="FunFam" id="2.60.120.590:FF:000004">
    <property type="entry name" value="DNA oxidative demethylase ALKBH2"/>
    <property type="match status" value="1"/>
</dbReference>
<evidence type="ECO:0000256" key="5">
    <source>
        <dbReference type="ARBA" id="ARBA00022964"/>
    </source>
</evidence>
<feature type="binding site" evidence="9">
    <location>
        <position position="194"/>
    </location>
    <ligand>
        <name>2-oxoglutarate</name>
        <dbReference type="ChEBI" id="CHEBI:16810"/>
    </ligand>
</feature>
<reference evidence="11 12" key="1">
    <citation type="submission" date="2019-04" db="EMBL/GenBank/DDBJ databases">
        <authorList>
            <person name="Feng G."/>
            <person name="Zhang J."/>
            <person name="Zhu H."/>
        </authorList>
    </citation>
    <scope>NUCLEOTIDE SEQUENCE [LARGE SCALE GENOMIC DNA]</scope>
    <source>
        <strain evidence="11 12">92R-1</strain>
    </source>
</reference>
<evidence type="ECO:0000256" key="7">
    <source>
        <dbReference type="ARBA" id="ARBA00023004"/>
    </source>
</evidence>
<evidence type="ECO:0000256" key="1">
    <source>
        <dbReference type="ARBA" id="ARBA00001954"/>
    </source>
</evidence>
<dbReference type="Proteomes" id="UP000298337">
    <property type="component" value="Unassembled WGS sequence"/>
</dbReference>
<proteinExistence type="predicted"/>
<dbReference type="EMBL" id="SRLA01000004">
    <property type="protein sequence ID" value="TGE05486.1"/>
    <property type="molecule type" value="Genomic_DNA"/>
</dbReference>
<name>A0A4Z0P522_9BACT</name>
<feature type="domain" description="Fe2OG dioxygenase" evidence="10">
    <location>
        <begin position="96"/>
        <end position="197"/>
    </location>
</feature>
<evidence type="ECO:0000256" key="9">
    <source>
        <dbReference type="PIRSR" id="PIRSR632852-1"/>
    </source>
</evidence>
<dbReference type="InterPro" id="IPR037151">
    <property type="entry name" value="AlkB-like_sf"/>
</dbReference>
<feature type="binding site" evidence="9">
    <location>
        <position position="105"/>
    </location>
    <ligand>
        <name>2-oxoglutarate</name>
        <dbReference type="ChEBI" id="CHEBI:16810"/>
    </ligand>
</feature>
<dbReference type="GO" id="GO:0035516">
    <property type="term" value="F:broad specificity oxidative DNA demethylase activity"/>
    <property type="evidence" value="ECO:0007669"/>
    <property type="project" value="TreeGrafter"/>
</dbReference>
<evidence type="ECO:0000256" key="6">
    <source>
        <dbReference type="ARBA" id="ARBA00023002"/>
    </source>
</evidence>